<dbReference type="AlphaFoldDB" id="A0A2J7ZME5"/>
<evidence type="ECO:0000313" key="5">
    <source>
        <dbReference type="Proteomes" id="UP000236333"/>
    </source>
</evidence>
<proteinExistence type="predicted"/>
<evidence type="ECO:0000256" key="2">
    <source>
        <dbReference type="ARBA" id="ARBA00023180"/>
    </source>
</evidence>
<organism evidence="4 5">
    <name type="scientific">Tetrabaena socialis</name>
    <dbReference type="NCBI Taxonomy" id="47790"/>
    <lineage>
        <taxon>Eukaryota</taxon>
        <taxon>Viridiplantae</taxon>
        <taxon>Chlorophyta</taxon>
        <taxon>core chlorophytes</taxon>
        <taxon>Chlorophyceae</taxon>
        <taxon>CS clade</taxon>
        <taxon>Chlamydomonadales</taxon>
        <taxon>Tetrabaenaceae</taxon>
        <taxon>Tetrabaena</taxon>
    </lineage>
</organism>
<evidence type="ECO:0000256" key="1">
    <source>
        <dbReference type="ARBA" id="ARBA00023157"/>
    </source>
</evidence>
<evidence type="ECO:0000259" key="3">
    <source>
        <dbReference type="PROSITE" id="PS50015"/>
    </source>
</evidence>
<dbReference type="InterPro" id="IPR051428">
    <property type="entry name" value="Sphingo_Act-Surfact_Prot"/>
</dbReference>
<name>A0A2J7ZME5_9CHLO</name>
<gene>
    <name evidence="4" type="ORF">TSOC_012696</name>
</gene>
<dbReference type="Pfam" id="PF03489">
    <property type="entry name" value="SapB_2"/>
    <property type="match status" value="1"/>
</dbReference>
<dbReference type="PANTHER" id="PTHR11480">
    <property type="entry name" value="SAPOSIN-RELATED"/>
    <property type="match status" value="1"/>
</dbReference>
<dbReference type="PANTHER" id="PTHR11480:SF3">
    <property type="entry name" value="BCDNA.GH08312"/>
    <property type="match status" value="1"/>
</dbReference>
<dbReference type="InterPro" id="IPR008139">
    <property type="entry name" value="SaposinB_dom"/>
</dbReference>
<keyword evidence="1" id="KW-1015">Disulfide bond</keyword>
<keyword evidence="2" id="KW-0325">Glycoprotein</keyword>
<feature type="domain" description="Saposin B-type" evidence="3">
    <location>
        <begin position="124"/>
        <end position="206"/>
    </location>
</feature>
<dbReference type="EMBL" id="PGGS01000903">
    <property type="protein sequence ID" value="PNH01420.1"/>
    <property type="molecule type" value="Genomic_DNA"/>
</dbReference>
<evidence type="ECO:0000313" key="4">
    <source>
        <dbReference type="EMBL" id="PNH01420.1"/>
    </source>
</evidence>
<protein>
    <submittedName>
        <fullName evidence="4">Proactivator polypeptide</fullName>
    </submittedName>
</protein>
<dbReference type="Proteomes" id="UP000236333">
    <property type="component" value="Unassembled WGS sequence"/>
</dbReference>
<dbReference type="SUPFAM" id="SSF47862">
    <property type="entry name" value="Saposin"/>
    <property type="match status" value="1"/>
</dbReference>
<dbReference type="Gene3D" id="1.10.225.10">
    <property type="entry name" value="Saposin-like"/>
    <property type="match status" value="1"/>
</dbReference>
<dbReference type="InterPro" id="IPR008138">
    <property type="entry name" value="SapB_2"/>
</dbReference>
<dbReference type="PROSITE" id="PS50015">
    <property type="entry name" value="SAP_B"/>
    <property type="match status" value="1"/>
</dbReference>
<keyword evidence="5" id="KW-1185">Reference proteome</keyword>
<dbReference type="SMART" id="SM00741">
    <property type="entry name" value="SapB"/>
    <property type="match status" value="1"/>
</dbReference>
<sequence length="228" mass="23775">MTHRVAGAGSGRKAGKNAKDVAMDLSCGVLEVRDTAGTGRIVSMEHGTRQGNQCGSLLRMAVGAASDRDSSQACELLGMCVAGLTRFRLPPLGPGLVAALAAAREDVGPAAGRLAAATQQPALRDNRCDACKMMVLEVHTLISNPDFQTSLTTYAEAACDTTAPPAYAAFCKSTVDAYVPLVMGALQQYVQPDPVCQRLHLCAAPSVWQELLGALRVGSFGMLGRVQG</sequence>
<accession>A0A2J7ZME5</accession>
<dbReference type="InterPro" id="IPR011001">
    <property type="entry name" value="Saposin-like"/>
</dbReference>
<dbReference type="OrthoDB" id="69496at2759"/>
<comment type="caution">
    <text evidence="4">The sequence shown here is derived from an EMBL/GenBank/DDBJ whole genome shotgun (WGS) entry which is preliminary data.</text>
</comment>
<reference evidence="4 5" key="1">
    <citation type="journal article" date="2017" name="Mol. Biol. Evol.">
        <title>The 4-celled Tetrabaena socialis nuclear genome reveals the essential components for genetic control of cell number at the origin of multicellularity in the volvocine lineage.</title>
        <authorList>
            <person name="Featherston J."/>
            <person name="Arakaki Y."/>
            <person name="Hanschen E.R."/>
            <person name="Ferris P.J."/>
            <person name="Michod R.E."/>
            <person name="Olson B.J.S.C."/>
            <person name="Nozaki H."/>
            <person name="Durand P.M."/>
        </authorList>
    </citation>
    <scope>NUCLEOTIDE SEQUENCE [LARGE SCALE GENOMIC DNA]</scope>
    <source>
        <strain evidence="4 5">NIES-571</strain>
    </source>
</reference>